<organism evidence="2">
    <name type="scientific">Deinococcus sonorensis KR-87</name>
    <dbReference type="NCBI Taxonomy" id="694439"/>
    <lineage>
        <taxon>Bacteria</taxon>
        <taxon>Thermotogati</taxon>
        <taxon>Deinococcota</taxon>
        <taxon>Deinococci</taxon>
        <taxon>Deinococcales</taxon>
        <taxon>Deinococcaceae</taxon>
        <taxon>Deinococcus</taxon>
    </lineage>
</organism>
<dbReference type="PANTHER" id="PTHR43792">
    <property type="entry name" value="GNAT FAMILY, PUTATIVE (AFU_ORTHOLOGUE AFUA_3G00765)-RELATED-RELATED"/>
    <property type="match status" value="1"/>
</dbReference>
<dbReference type="PANTHER" id="PTHR43792:SF16">
    <property type="entry name" value="N-ACETYLTRANSFERASE DOMAIN-CONTAINING PROTEIN"/>
    <property type="match status" value="1"/>
</dbReference>
<reference evidence="2" key="1">
    <citation type="submission" date="2024-06" db="EMBL/GenBank/DDBJ databases">
        <title>Draft Genome Sequence of Deinococcus sonorensis Type Strain KR-87, a Biofilm Producing Representative of the Genus Deinococcus.</title>
        <authorList>
            <person name="Boren L.S."/>
            <person name="Grosso R.A."/>
            <person name="Hugenberg-Cox A.N."/>
            <person name="Hill J.T.E."/>
            <person name="Albert C.M."/>
            <person name="Tuohy J.M."/>
        </authorList>
    </citation>
    <scope>NUCLEOTIDE SEQUENCE</scope>
    <source>
        <strain evidence="2">KR-87</strain>
        <plasmid evidence="2">pDson01</plasmid>
    </source>
</reference>
<dbReference type="RefSeq" id="WP_350241616.1">
    <property type="nucleotide sequence ID" value="NZ_CP158297.1"/>
</dbReference>
<dbReference type="GO" id="GO:0016747">
    <property type="term" value="F:acyltransferase activity, transferring groups other than amino-acyl groups"/>
    <property type="evidence" value="ECO:0007669"/>
    <property type="project" value="InterPro"/>
</dbReference>
<dbReference type="InterPro" id="IPR000182">
    <property type="entry name" value="GNAT_dom"/>
</dbReference>
<dbReference type="AlphaFoldDB" id="A0AAU7U668"/>
<dbReference type="InterPro" id="IPR016181">
    <property type="entry name" value="Acyl_CoA_acyltransferase"/>
</dbReference>
<evidence type="ECO:0000313" key="2">
    <source>
        <dbReference type="EMBL" id="XBV83836.1"/>
    </source>
</evidence>
<dbReference type="InterPro" id="IPR051531">
    <property type="entry name" value="N-acetyltransferase"/>
</dbReference>
<dbReference type="KEGG" id="dsc:ABOD76_01940"/>
<feature type="domain" description="N-acetyltransferase" evidence="1">
    <location>
        <begin position="11"/>
        <end position="178"/>
    </location>
</feature>
<dbReference type="EMBL" id="CP158297">
    <property type="protein sequence ID" value="XBV83836.1"/>
    <property type="molecule type" value="Genomic_DNA"/>
</dbReference>
<keyword evidence="2" id="KW-0614">Plasmid</keyword>
<proteinExistence type="predicted"/>
<dbReference type="SUPFAM" id="SSF55729">
    <property type="entry name" value="Acyl-CoA N-acyltransferases (Nat)"/>
    <property type="match status" value="1"/>
</dbReference>
<evidence type="ECO:0000259" key="1">
    <source>
        <dbReference type="PROSITE" id="PS51186"/>
    </source>
</evidence>
<dbReference type="PROSITE" id="PS51186">
    <property type="entry name" value="GNAT"/>
    <property type="match status" value="1"/>
</dbReference>
<protein>
    <submittedName>
        <fullName evidence="2">GNAT family N-acetyltransferase</fullName>
    </submittedName>
</protein>
<dbReference type="Pfam" id="PF13302">
    <property type="entry name" value="Acetyltransf_3"/>
    <property type="match status" value="1"/>
</dbReference>
<accession>A0AAU7U668</accession>
<geneLocation type="plasmid" evidence="2">
    <name>pDson01</name>
</geneLocation>
<name>A0AAU7U668_9DEIO</name>
<dbReference type="Gene3D" id="3.40.630.30">
    <property type="match status" value="1"/>
</dbReference>
<sequence length="185" mass="21085">MSAPRLMTDRLMLRGHLPEDLDACVELWQNPAVIQYTTGQPLARQDIWSRLLRHVGHWDLLGYGYWLAFEQASGRFVGEVGLARFKRTLLEGHPDLDPLPEAGWVLMPWAHGLGYAREAMTAVLNWHDQEQRAAESFCIIDPQNAPSLRLAAALGYRPRFSVPQEEPRWTVLFRPRTDAEASTLV</sequence>
<gene>
    <name evidence="2" type="ORF">ABOD76_01940</name>
</gene>